<evidence type="ECO:0000313" key="1">
    <source>
        <dbReference type="EMBL" id="KII63757.1"/>
    </source>
</evidence>
<organism evidence="1 2">
    <name type="scientific">Thelohanellus kitauei</name>
    <name type="common">Myxosporean</name>
    <dbReference type="NCBI Taxonomy" id="669202"/>
    <lineage>
        <taxon>Eukaryota</taxon>
        <taxon>Metazoa</taxon>
        <taxon>Cnidaria</taxon>
        <taxon>Myxozoa</taxon>
        <taxon>Myxosporea</taxon>
        <taxon>Bivalvulida</taxon>
        <taxon>Platysporina</taxon>
        <taxon>Myxobolidae</taxon>
        <taxon>Thelohanellus</taxon>
    </lineage>
</organism>
<dbReference type="EMBL" id="JWZT01004591">
    <property type="protein sequence ID" value="KII63757.1"/>
    <property type="molecule type" value="Genomic_DNA"/>
</dbReference>
<dbReference type="Proteomes" id="UP000031668">
    <property type="component" value="Unassembled WGS sequence"/>
</dbReference>
<name>A0A0C2J3U7_THEKT</name>
<reference evidence="1 2" key="1">
    <citation type="journal article" date="2014" name="Genome Biol. Evol.">
        <title>The genome of the myxosporean Thelohanellus kitauei shows adaptations to nutrient acquisition within its fish host.</title>
        <authorList>
            <person name="Yang Y."/>
            <person name="Xiong J."/>
            <person name="Zhou Z."/>
            <person name="Huo F."/>
            <person name="Miao W."/>
            <person name="Ran C."/>
            <person name="Liu Y."/>
            <person name="Zhang J."/>
            <person name="Feng J."/>
            <person name="Wang M."/>
            <person name="Wang M."/>
            <person name="Wang L."/>
            <person name="Yao B."/>
        </authorList>
    </citation>
    <scope>NUCLEOTIDE SEQUENCE [LARGE SCALE GENOMIC DNA]</scope>
    <source>
        <strain evidence="1">Wuqing</strain>
    </source>
</reference>
<keyword evidence="2" id="KW-1185">Reference proteome</keyword>
<protein>
    <submittedName>
        <fullName evidence="1">Uncharacterized protein</fullName>
    </submittedName>
</protein>
<comment type="caution">
    <text evidence="1">The sequence shown here is derived from an EMBL/GenBank/DDBJ whole genome shotgun (WGS) entry which is preliminary data.</text>
</comment>
<evidence type="ECO:0000313" key="2">
    <source>
        <dbReference type="Proteomes" id="UP000031668"/>
    </source>
</evidence>
<proteinExistence type="predicted"/>
<accession>A0A0C2J3U7</accession>
<gene>
    <name evidence="1" type="ORF">RF11_14990</name>
</gene>
<sequence>MSQFTEADCLKHNRVVEDVVSHFKYPPRGRILRDRFSTVSVTSDYRRLQRHVNALLELVLDVFEQANLSNLYFSALFGYLVNATLDLADRRSALGLRRLLSSSLCRNL</sequence>
<dbReference type="AlphaFoldDB" id="A0A0C2J3U7"/>